<dbReference type="Pfam" id="PF02244">
    <property type="entry name" value="Propep_M14"/>
    <property type="match status" value="1"/>
</dbReference>
<dbReference type="PROSITE" id="PS00132">
    <property type="entry name" value="CARBOXYPEPT_ZN_1"/>
    <property type="match status" value="1"/>
</dbReference>
<keyword evidence="8" id="KW-0479">Metal-binding</keyword>
<evidence type="ECO:0000256" key="7">
    <source>
        <dbReference type="ARBA" id="ARBA00022670"/>
    </source>
</evidence>
<gene>
    <name evidence="21" type="ORF">PECUL_23A013980</name>
</gene>
<dbReference type="Gene3D" id="3.30.70.340">
    <property type="entry name" value="Metallocarboxypeptidase-like"/>
    <property type="match status" value="1"/>
</dbReference>
<dbReference type="InterPro" id="IPR000834">
    <property type="entry name" value="Peptidase_M14"/>
</dbReference>
<dbReference type="GO" id="GO:0004181">
    <property type="term" value="F:metallocarboxypeptidase activity"/>
    <property type="evidence" value="ECO:0007669"/>
    <property type="project" value="InterPro"/>
</dbReference>
<evidence type="ECO:0000259" key="20">
    <source>
        <dbReference type="PROSITE" id="PS52035"/>
    </source>
</evidence>
<keyword evidence="14" id="KW-1015">Disulfide bond</keyword>
<comment type="cofactor">
    <cofactor evidence="1">
        <name>Zn(2+)</name>
        <dbReference type="ChEBI" id="CHEBI:29105"/>
    </cofactor>
</comment>
<dbReference type="GO" id="GO:0005615">
    <property type="term" value="C:extracellular space"/>
    <property type="evidence" value="ECO:0007669"/>
    <property type="project" value="TreeGrafter"/>
</dbReference>
<evidence type="ECO:0000256" key="8">
    <source>
        <dbReference type="ARBA" id="ARBA00022723"/>
    </source>
</evidence>
<dbReference type="AlphaFoldDB" id="A0AAD1S7T3"/>
<evidence type="ECO:0000256" key="4">
    <source>
        <dbReference type="ARBA" id="ARBA00022475"/>
    </source>
</evidence>
<keyword evidence="6 21" id="KW-0121">Carboxypeptidase</keyword>
<evidence type="ECO:0000256" key="13">
    <source>
        <dbReference type="ARBA" id="ARBA00023136"/>
    </source>
</evidence>
<dbReference type="InterPro" id="IPR057246">
    <property type="entry name" value="CARBOXYPEPT_ZN_1"/>
</dbReference>
<accession>A0AAD1S7T3</accession>
<proteinExistence type="inferred from homology"/>
<dbReference type="PANTHER" id="PTHR11705">
    <property type="entry name" value="PROTEASE FAMILY M14 CARBOXYPEPTIDASE A,B"/>
    <property type="match status" value="1"/>
</dbReference>
<dbReference type="Gene3D" id="3.40.630.10">
    <property type="entry name" value="Zn peptidases"/>
    <property type="match status" value="1"/>
</dbReference>
<evidence type="ECO:0000313" key="22">
    <source>
        <dbReference type="Proteomes" id="UP001295444"/>
    </source>
</evidence>
<keyword evidence="9" id="KW-0732">Signal</keyword>
<dbReference type="GO" id="GO:0098552">
    <property type="term" value="C:side of membrane"/>
    <property type="evidence" value="ECO:0007669"/>
    <property type="project" value="UniProtKB-KW"/>
</dbReference>
<evidence type="ECO:0000256" key="1">
    <source>
        <dbReference type="ARBA" id="ARBA00001947"/>
    </source>
</evidence>
<dbReference type="GO" id="GO:0008270">
    <property type="term" value="F:zinc ion binding"/>
    <property type="evidence" value="ECO:0007669"/>
    <property type="project" value="InterPro"/>
</dbReference>
<dbReference type="InterPro" id="IPR057247">
    <property type="entry name" value="CARBOXYPEPT_ZN_2"/>
</dbReference>
<evidence type="ECO:0000256" key="6">
    <source>
        <dbReference type="ARBA" id="ARBA00022645"/>
    </source>
</evidence>
<comment type="similarity">
    <text evidence="3 19">Belongs to the peptidase M14 family.</text>
</comment>
<keyword evidence="5" id="KW-0336">GPI-anchor</keyword>
<evidence type="ECO:0000256" key="9">
    <source>
        <dbReference type="ARBA" id="ARBA00022729"/>
    </source>
</evidence>
<organism evidence="21 22">
    <name type="scientific">Pelobates cultripes</name>
    <name type="common">Western spadefoot toad</name>
    <dbReference type="NCBI Taxonomy" id="61616"/>
    <lineage>
        <taxon>Eukaryota</taxon>
        <taxon>Metazoa</taxon>
        <taxon>Chordata</taxon>
        <taxon>Craniata</taxon>
        <taxon>Vertebrata</taxon>
        <taxon>Euteleostomi</taxon>
        <taxon>Amphibia</taxon>
        <taxon>Batrachia</taxon>
        <taxon>Anura</taxon>
        <taxon>Pelobatoidea</taxon>
        <taxon>Pelobatidae</taxon>
        <taxon>Pelobates</taxon>
    </lineage>
</organism>
<dbReference type="PANTHER" id="PTHR11705:SF19">
    <property type="entry name" value="CARBOXYPEPTIDASE O"/>
    <property type="match status" value="1"/>
</dbReference>
<evidence type="ECO:0000256" key="12">
    <source>
        <dbReference type="ARBA" id="ARBA00023049"/>
    </source>
</evidence>
<dbReference type="PRINTS" id="PR00765">
    <property type="entry name" value="CRBOXYPTASEA"/>
</dbReference>
<dbReference type="InterPro" id="IPR003146">
    <property type="entry name" value="M14A_act_pep"/>
</dbReference>
<evidence type="ECO:0000256" key="11">
    <source>
        <dbReference type="ARBA" id="ARBA00022833"/>
    </source>
</evidence>
<dbReference type="FunFam" id="3.40.630.10:FF:000050">
    <property type="entry name" value="Carboxypeptidase O"/>
    <property type="match status" value="1"/>
</dbReference>
<evidence type="ECO:0000256" key="2">
    <source>
        <dbReference type="ARBA" id="ARBA00004303"/>
    </source>
</evidence>
<dbReference type="PROSITE" id="PS00133">
    <property type="entry name" value="CARBOXYPEPT_ZN_2"/>
    <property type="match status" value="1"/>
</dbReference>
<evidence type="ECO:0000256" key="18">
    <source>
        <dbReference type="ARBA" id="ARBA00071404"/>
    </source>
</evidence>
<keyword evidence="7" id="KW-0645">Protease</keyword>
<name>A0AAD1S7T3_PELCU</name>
<keyword evidence="15" id="KW-0325">Glycoprotein</keyword>
<dbReference type="PROSITE" id="PS52035">
    <property type="entry name" value="PEPTIDASE_M14"/>
    <property type="match status" value="1"/>
</dbReference>
<evidence type="ECO:0000256" key="5">
    <source>
        <dbReference type="ARBA" id="ARBA00022622"/>
    </source>
</evidence>
<evidence type="ECO:0000256" key="17">
    <source>
        <dbReference type="ARBA" id="ARBA00058352"/>
    </source>
</evidence>
<keyword evidence="11" id="KW-0862">Zinc</keyword>
<dbReference type="SUPFAM" id="SSF54897">
    <property type="entry name" value="Protease propeptides/inhibitors"/>
    <property type="match status" value="1"/>
</dbReference>
<evidence type="ECO:0000256" key="10">
    <source>
        <dbReference type="ARBA" id="ARBA00022801"/>
    </source>
</evidence>
<feature type="active site" description="Proton donor/acceptor" evidence="19">
    <location>
        <position position="524"/>
    </location>
</feature>
<evidence type="ECO:0000256" key="14">
    <source>
        <dbReference type="ARBA" id="ARBA00023157"/>
    </source>
</evidence>
<evidence type="ECO:0000256" key="16">
    <source>
        <dbReference type="ARBA" id="ARBA00023288"/>
    </source>
</evidence>
<dbReference type="EMBL" id="OW240916">
    <property type="protein sequence ID" value="CAH2293107.1"/>
    <property type="molecule type" value="Genomic_DNA"/>
</dbReference>
<evidence type="ECO:0000256" key="3">
    <source>
        <dbReference type="ARBA" id="ARBA00005988"/>
    </source>
</evidence>
<protein>
    <recommendedName>
        <fullName evidence="18">Carboxypeptidase O</fullName>
    </recommendedName>
</protein>
<keyword evidence="10" id="KW-0378">Hydrolase</keyword>
<dbReference type="SMART" id="SM00631">
    <property type="entry name" value="Zn_pept"/>
    <property type="match status" value="1"/>
</dbReference>
<dbReference type="InterPro" id="IPR036990">
    <property type="entry name" value="M14A-like_propep"/>
</dbReference>
<keyword evidence="22" id="KW-1185">Reference proteome</keyword>
<sequence length="588" mass="67468">MPWWKSSINGSSAFLVSHTSWRNKWPGGQQVRQLEYLVERELSLDASYRALWWCTVQPETWRAEGIQPEGENYTSPGLLWKALTEDVDFGSPAESRYWAIFHYQSEMLQGPRSIGLVEDMRRFAAMERELEMDYVELLNSCQPQSMDAEQENWVADPDLPTYSWENAAEVPTASLPVAELDLWKPDIAAAILPGKEVHVQVPFSLLQNVKESFLKNNISYEVMIPDVQKVIQHQTMVAPENQKISLNNFDYTKYHPMHEIYDWMTQIREEYDDIVTLHHLGTTYEQRPIFYFKIGWPSDQKKKIIWMDCGIHAREWISVAFCQWFIREILENQHSNPVLNKALRNIDFYIVPVLNIDGFIYSWTTDRLWRKSRSSHKNGTCYGVDLNRNFDAQWCSIGASENCSTLTYCGTGPNSEPESAAVADLVGSLKSEILCFLTIHSYSQLILLPYGYTKDPSKNHEEMLTVAEKAAAKLQQRHGTTYKVGSSAHILFAQTGGTKVPDSSSGSSRDWAADLGINFVYTFELRDNGTYGFELPENQIKPTCEETTDAVLTIVDYLNEKYFNSANSLLSTNLWINLCLPFIIAIYY</sequence>
<dbReference type="Pfam" id="PF00246">
    <property type="entry name" value="Peptidase_M14"/>
    <property type="match status" value="1"/>
</dbReference>
<keyword evidence="16" id="KW-0449">Lipoprotein</keyword>
<keyword evidence="13" id="KW-0472">Membrane</keyword>
<evidence type="ECO:0000256" key="15">
    <source>
        <dbReference type="ARBA" id="ARBA00023180"/>
    </source>
</evidence>
<dbReference type="Proteomes" id="UP001295444">
    <property type="component" value="Chromosome 05"/>
</dbReference>
<keyword evidence="4" id="KW-1003">Cell membrane</keyword>
<feature type="domain" description="Peptidase M14" evidence="20">
    <location>
        <begin position="253"/>
        <end position="558"/>
    </location>
</feature>
<dbReference type="GO" id="GO:0006508">
    <property type="term" value="P:proteolysis"/>
    <property type="evidence" value="ECO:0007669"/>
    <property type="project" value="UniProtKB-KW"/>
</dbReference>
<dbReference type="GO" id="GO:0016324">
    <property type="term" value="C:apical plasma membrane"/>
    <property type="evidence" value="ECO:0007669"/>
    <property type="project" value="UniProtKB-SubCell"/>
</dbReference>
<comment type="subcellular location">
    <subcellularLocation>
        <location evidence="2">Apical cell membrane</location>
        <topology evidence="2">Lipid-anchor</topology>
        <topology evidence="2">GPI-anchor</topology>
    </subcellularLocation>
</comment>
<comment type="function">
    <text evidence="17">Carboxypeptidase which preferentially cleaves C-terminal acidic residues from peptides and proteins. Can also cleave C-terminal hydrophobic amino acids, with a preference for small residues over large residues.</text>
</comment>
<evidence type="ECO:0000313" key="21">
    <source>
        <dbReference type="EMBL" id="CAH2293107.1"/>
    </source>
</evidence>
<keyword evidence="12" id="KW-0482">Metalloprotease</keyword>
<evidence type="ECO:0000256" key="19">
    <source>
        <dbReference type="PROSITE-ProRule" id="PRU01379"/>
    </source>
</evidence>
<dbReference type="SUPFAM" id="SSF53187">
    <property type="entry name" value="Zn-dependent exopeptidases"/>
    <property type="match status" value="1"/>
</dbReference>
<reference evidence="21" key="1">
    <citation type="submission" date="2022-03" db="EMBL/GenBank/DDBJ databases">
        <authorList>
            <person name="Alioto T."/>
            <person name="Alioto T."/>
            <person name="Gomez Garrido J."/>
        </authorList>
    </citation>
    <scope>NUCLEOTIDE SEQUENCE</scope>
</reference>